<sequence>MQPTSEHRPSPVPGETVLSTWPNTKFFLSTTETSTWASLAAFHGVGTLRLTTCRLLFTVTPPSSSRAHLSIPLAWLRPEKLHIRRPFFDNKHISGLLTPCELHTPDPIFRFSKSMEFRLELLDVQVYDTLFFALRDLIADPQRLALHTRALRAQVDEKLVPTGNHFAFVDPTDPRYLHLATQMMHPTLP</sequence>
<comment type="caution">
    <text evidence="1">The sequence shown here is derived from an EMBL/GenBank/DDBJ whole genome shotgun (WGS) entry which is preliminary data.</text>
</comment>
<dbReference type="EMBL" id="NBIV01000330">
    <property type="protein sequence ID" value="PXF40264.1"/>
    <property type="molecule type" value="Genomic_DNA"/>
</dbReference>
<proteinExistence type="predicted"/>
<evidence type="ECO:0000313" key="1">
    <source>
        <dbReference type="EMBL" id="PXF40264.1"/>
    </source>
</evidence>
<reference evidence="1 2" key="1">
    <citation type="journal article" date="2018" name="Mol. Biol. Evol.">
        <title>Analysis of the draft genome of the red seaweed Gracilariopsis chorda provides insights into genome size evolution in Rhodophyta.</title>
        <authorList>
            <person name="Lee J."/>
            <person name="Yang E.C."/>
            <person name="Graf L."/>
            <person name="Yang J.H."/>
            <person name="Qiu H."/>
            <person name="Zel Zion U."/>
            <person name="Chan C.X."/>
            <person name="Stephens T.G."/>
            <person name="Weber A.P.M."/>
            <person name="Boo G.H."/>
            <person name="Boo S.M."/>
            <person name="Kim K.M."/>
            <person name="Shin Y."/>
            <person name="Jung M."/>
            <person name="Lee S.J."/>
            <person name="Yim H.S."/>
            <person name="Lee J.H."/>
            <person name="Bhattacharya D."/>
            <person name="Yoon H.S."/>
        </authorList>
    </citation>
    <scope>NUCLEOTIDE SEQUENCE [LARGE SCALE GENOMIC DNA]</scope>
    <source>
        <strain evidence="1 2">SKKU-2015</strain>
        <tissue evidence="1">Whole body</tissue>
    </source>
</reference>
<name>A0A2V3IDW9_9FLOR</name>
<evidence type="ECO:0000313" key="2">
    <source>
        <dbReference type="Proteomes" id="UP000247409"/>
    </source>
</evidence>
<keyword evidence="2" id="KW-1185">Reference proteome</keyword>
<gene>
    <name evidence="1" type="ORF">BWQ96_10026</name>
</gene>
<dbReference type="AlphaFoldDB" id="A0A2V3IDW9"/>
<dbReference type="Proteomes" id="UP000247409">
    <property type="component" value="Unassembled WGS sequence"/>
</dbReference>
<protein>
    <submittedName>
        <fullName evidence="1">Uncharacterized protein</fullName>
    </submittedName>
</protein>
<accession>A0A2V3IDW9</accession>
<organism evidence="1 2">
    <name type="scientific">Gracilariopsis chorda</name>
    <dbReference type="NCBI Taxonomy" id="448386"/>
    <lineage>
        <taxon>Eukaryota</taxon>
        <taxon>Rhodophyta</taxon>
        <taxon>Florideophyceae</taxon>
        <taxon>Rhodymeniophycidae</taxon>
        <taxon>Gracilariales</taxon>
        <taxon>Gracilariaceae</taxon>
        <taxon>Gracilariopsis</taxon>
    </lineage>
</organism>
<dbReference type="OrthoDB" id="10493245at2759"/>